<dbReference type="InterPro" id="IPR052019">
    <property type="entry name" value="F420H2_bilvrd_red/Heme_oxyg"/>
</dbReference>
<evidence type="ECO:0000313" key="4">
    <source>
        <dbReference type="Proteomes" id="UP001140293"/>
    </source>
</evidence>
<keyword evidence="4" id="KW-1185">Reference proteome</keyword>
<evidence type="ECO:0000259" key="2">
    <source>
        <dbReference type="Pfam" id="PF01243"/>
    </source>
</evidence>
<comment type="caution">
    <text evidence="3">The sequence shown here is derived from an EMBL/GenBank/DDBJ whole genome shotgun (WGS) entry which is preliminary data.</text>
</comment>
<reference evidence="3" key="1">
    <citation type="submission" date="2020-07" db="EMBL/GenBank/DDBJ databases">
        <authorList>
            <person name="Pettersson B.M.F."/>
            <person name="Behra P.R.K."/>
            <person name="Ramesh M."/>
            <person name="Das S."/>
            <person name="Dasgupta S."/>
            <person name="Kirsebom L.A."/>
        </authorList>
    </citation>
    <scope>NUCLEOTIDE SEQUENCE</scope>
    <source>
        <strain evidence="3">DSM 44615</strain>
    </source>
</reference>
<dbReference type="InterPro" id="IPR011576">
    <property type="entry name" value="Pyridox_Oxase_N"/>
</dbReference>
<protein>
    <submittedName>
        <fullName evidence="3">PPOX class F420-dependent oxidoreductase</fullName>
    </submittedName>
</protein>
<dbReference type="GO" id="GO:0070967">
    <property type="term" value="F:coenzyme F420 binding"/>
    <property type="evidence" value="ECO:0007669"/>
    <property type="project" value="TreeGrafter"/>
</dbReference>
<dbReference type="PANTHER" id="PTHR35176">
    <property type="entry name" value="HEME OXYGENASE HI_0854-RELATED"/>
    <property type="match status" value="1"/>
</dbReference>
<dbReference type="Proteomes" id="UP001140293">
    <property type="component" value="Unassembled WGS sequence"/>
</dbReference>
<dbReference type="NCBIfam" id="TIGR03618">
    <property type="entry name" value="Rv1155_F420"/>
    <property type="match status" value="1"/>
</dbReference>
<dbReference type="RefSeq" id="WP_264014868.1">
    <property type="nucleotide sequence ID" value="NZ_JACKSJ010000195.1"/>
</dbReference>
<dbReference type="InterPro" id="IPR012349">
    <property type="entry name" value="Split_barrel_FMN-bd"/>
</dbReference>
<sequence length="169" mass="19058">MGKNERGKIVMSDAEIAEFIDRSRTATMATVLPSGRPHLVAMWYAVLEGEIWFETKAKSQKAVNLRRDPTVTVMIEDGDTYNTLRGVSIDGRAEIVDDDPDLLLRVGISVWERYTGPYSDDMRPFVDQMMNNRIAVRVVPERNRSWDHRKLGMPEIPLGGSTAQYLGSA</sequence>
<evidence type="ECO:0000256" key="1">
    <source>
        <dbReference type="ARBA" id="ARBA00023002"/>
    </source>
</evidence>
<dbReference type="AlphaFoldDB" id="A0A9X3BPI5"/>
<reference evidence="3" key="2">
    <citation type="journal article" date="2022" name="BMC Genomics">
        <title>Comparative genome analysis of mycobacteria focusing on tRNA and non-coding RNA.</title>
        <authorList>
            <person name="Behra P.R.K."/>
            <person name="Pettersson B.M.F."/>
            <person name="Ramesh M."/>
            <person name="Das S."/>
            <person name="Dasgupta S."/>
            <person name="Kirsebom L.A."/>
        </authorList>
    </citation>
    <scope>NUCLEOTIDE SEQUENCE</scope>
    <source>
        <strain evidence="3">DSM 44615</strain>
    </source>
</reference>
<proteinExistence type="predicted"/>
<dbReference type="PANTHER" id="PTHR35176:SF6">
    <property type="entry name" value="HEME OXYGENASE HI_0854-RELATED"/>
    <property type="match status" value="1"/>
</dbReference>
<dbReference type="EMBL" id="JACKSJ010000195">
    <property type="protein sequence ID" value="MCV7172694.1"/>
    <property type="molecule type" value="Genomic_DNA"/>
</dbReference>
<name>A0A9X3BPI5_9MYCO</name>
<dbReference type="SUPFAM" id="SSF50475">
    <property type="entry name" value="FMN-binding split barrel"/>
    <property type="match status" value="1"/>
</dbReference>
<dbReference type="InterPro" id="IPR019920">
    <property type="entry name" value="F420-binding_dom_put"/>
</dbReference>
<evidence type="ECO:0000313" key="3">
    <source>
        <dbReference type="EMBL" id="MCV7172694.1"/>
    </source>
</evidence>
<organism evidence="3 4">
    <name type="scientific">[Mycobacterium] manitobense</name>
    <dbReference type="NCBI Taxonomy" id="190147"/>
    <lineage>
        <taxon>Bacteria</taxon>
        <taxon>Bacillati</taxon>
        <taxon>Actinomycetota</taxon>
        <taxon>Actinomycetes</taxon>
        <taxon>Mycobacteriales</taxon>
        <taxon>Mycobacteriaceae</taxon>
        <taxon>Mycolicibacterium</taxon>
    </lineage>
</organism>
<keyword evidence="1" id="KW-0560">Oxidoreductase</keyword>
<gene>
    <name evidence="3" type="ORF">H7I41_22495</name>
</gene>
<dbReference type="Pfam" id="PF01243">
    <property type="entry name" value="PNPOx_N"/>
    <property type="match status" value="1"/>
</dbReference>
<feature type="domain" description="Pyridoxamine 5'-phosphate oxidase N-terminal" evidence="2">
    <location>
        <begin position="13"/>
        <end position="146"/>
    </location>
</feature>
<dbReference type="GO" id="GO:0005829">
    <property type="term" value="C:cytosol"/>
    <property type="evidence" value="ECO:0007669"/>
    <property type="project" value="TreeGrafter"/>
</dbReference>
<dbReference type="Gene3D" id="2.30.110.10">
    <property type="entry name" value="Electron Transport, Fmn-binding Protein, Chain A"/>
    <property type="match status" value="1"/>
</dbReference>
<dbReference type="GO" id="GO:0016627">
    <property type="term" value="F:oxidoreductase activity, acting on the CH-CH group of donors"/>
    <property type="evidence" value="ECO:0007669"/>
    <property type="project" value="TreeGrafter"/>
</dbReference>
<accession>A0A9X3BPI5</accession>